<proteinExistence type="predicted"/>
<feature type="transmembrane region" description="Helical" evidence="1">
    <location>
        <begin position="48"/>
        <end position="67"/>
    </location>
</feature>
<keyword evidence="1" id="KW-0472">Membrane</keyword>
<evidence type="ECO:0000313" key="2">
    <source>
        <dbReference type="EMBL" id="OJD81107.1"/>
    </source>
</evidence>
<name>A0A1J9VHI1_9BACI</name>
<dbReference type="AlphaFoldDB" id="A0A1J9VHI1"/>
<dbReference type="Proteomes" id="UP000182788">
    <property type="component" value="Unassembled WGS sequence"/>
</dbReference>
<protein>
    <submittedName>
        <fullName evidence="2">Uncharacterized protein</fullName>
    </submittedName>
</protein>
<evidence type="ECO:0000256" key="1">
    <source>
        <dbReference type="SAM" id="Phobius"/>
    </source>
</evidence>
<keyword evidence="1" id="KW-0812">Transmembrane</keyword>
<reference evidence="2 3" key="1">
    <citation type="submission" date="2016-06" db="EMBL/GenBank/DDBJ databases">
        <title>First insights into the genetic diversity and population structure of in the Bacillus cereus group bacteria from diverse marine environments.</title>
        <authorList>
            <person name="Liu Y."/>
            <person name="Lai Q."/>
            <person name="Shao Z."/>
        </authorList>
    </citation>
    <scope>NUCLEOTIDE SEQUENCE [LARGE SCALE GENOMIC DNA]</scope>
    <source>
        <strain evidence="2 3">NH24A2</strain>
    </source>
</reference>
<gene>
    <name evidence="2" type="ORF">BAU28_08210</name>
</gene>
<keyword evidence="1" id="KW-1133">Transmembrane helix</keyword>
<accession>A0A1J9VHI1</accession>
<organism evidence="2 3">
    <name type="scientific">Bacillus paramycoides</name>
    <dbReference type="NCBI Taxonomy" id="2026194"/>
    <lineage>
        <taxon>Bacteria</taxon>
        <taxon>Bacillati</taxon>
        <taxon>Bacillota</taxon>
        <taxon>Bacilli</taxon>
        <taxon>Bacillales</taxon>
        <taxon>Bacillaceae</taxon>
        <taxon>Bacillus</taxon>
        <taxon>Bacillus cereus group</taxon>
    </lineage>
</organism>
<comment type="caution">
    <text evidence="2">The sequence shown here is derived from an EMBL/GenBank/DDBJ whole genome shotgun (WGS) entry which is preliminary data.</text>
</comment>
<dbReference type="EMBL" id="MAOI01000053">
    <property type="protein sequence ID" value="OJD81107.1"/>
    <property type="molecule type" value="Genomic_DNA"/>
</dbReference>
<sequence length="68" mass="7893">MGALFLLNLLLLIFYVEGAKKYFVVLFLGMGIYLGHLDADLTIVYVRYIKWFVIYVQLGVFLASWLIN</sequence>
<evidence type="ECO:0000313" key="3">
    <source>
        <dbReference type="Proteomes" id="UP000182788"/>
    </source>
</evidence>